<accession>A0A0M1P8J9</accession>
<dbReference type="AlphaFoldDB" id="A0A0M1P8J9"/>
<dbReference type="EMBL" id="LIUT01000001">
    <property type="protein sequence ID" value="KOR90796.1"/>
    <property type="molecule type" value="Genomic_DNA"/>
</dbReference>
<keyword evidence="1 3" id="KW-0808">Transferase</keyword>
<evidence type="ECO:0000313" key="3">
    <source>
        <dbReference type="EMBL" id="KOR90796.1"/>
    </source>
</evidence>
<dbReference type="GO" id="GO:0008080">
    <property type="term" value="F:N-acetyltransferase activity"/>
    <property type="evidence" value="ECO:0007669"/>
    <property type="project" value="InterPro"/>
</dbReference>
<feature type="domain" description="N-acetyltransferase" evidence="2">
    <location>
        <begin position="1"/>
        <end position="144"/>
    </location>
</feature>
<dbReference type="InterPro" id="IPR016181">
    <property type="entry name" value="Acyl_CoA_acyltransferase"/>
</dbReference>
<dbReference type="InterPro" id="IPR000182">
    <property type="entry name" value="GNAT_dom"/>
</dbReference>
<dbReference type="PROSITE" id="PS51186">
    <property type="entry name" value="GNAT"/>
    <property type="match status" value="1"/>
</dbReference>
<dbReference type="Proteomes" id="UP000036932">
    <property type="component" value="Unassembled WGS sequence"/>
</dbReference>
<evidence type="ECO:0000256" key="1">
    <source>
        <dbReference type="ARBA" id="ARBA00022679"/>
    </source>
</evidence>
<sequence>MIIHEVTHLVTADLTEILNESTEKGFRHIHRLIHDYNEGINRFQLDNEALFDCRIDHRVIGVCGLNQDPFSNEDMGRIRRLYVLEEFRGQGVGKRLVEAVIHRARGHYSKLVLRTDNPMAGEFYKKLGFRELQNDERITHELDL</sequence>
<gene>
    <name evidence="3" type="ORF">AM231_14265</name>
</gene>
<dbReference type="Pfam" id="PF00583">
    <property type="entry name" value="Acetyltransf_1"/>
    <property type="match status" value="1"/>
</dbReference>
<dbReference type="OrthoDB" id="9815041at2"/>
<reference evidence="4" key="1">
    <citation type="submission" date="2015-08" db="EMBL/GenBank/DDBJ databases">
        <title>Genome sequencing project for genomic taxonomy and phylogenomics of Bacillus-like bacteria.</title>
        <authorList>
            <person name="Liu B."/>
            <person name="Wang J."/>
            <person name="Zhu Y."/>
            <person name="Liu G."/>
            <person name="Chen Q."/>
            <person name="Chen Z."/>
            <person name="Lan J."/>
            <person name="Che J."/>
            <person name="Ge C."/>
            <person name="Shi H."/>
            <person name="Pan Z."/>
            <person name="Liu X."/>
        </authorList>
    </citation>
    <scope>NUCLEOTIDE SEQUENCE [LARGE SCALE GENOMIC DNA]</scope>
    <source>
        <strain evidence="4">FJAT-22460</strain>
    </source>
</reference>
<organism evidence="3 4">
    <name type="scientific">Paenibacillus solani</name>
    <dbReference type="NCBI Taxonomy" id="1705565"/>
    <lineage>
        <taxon>Bacteria</taxon>
        <taxon>Bacillati</taxon>
        <taxon>Bacillota</taxon>
        <taxon>Bacilli</taxon>
        <taxon>Bacillales</taxon>
        <taxon>Paenibacillaceae</taxon>
        <taxon>Paenibacillus</taxon>
    </lineage>
</organism>
<dbReference type="PATRIC" id="fig|1705565.3.peg.4892"/>
<dbReference type="CDD" id="cd04301">
    <property type="entry name" value="NAT_SF"/>
    <property type="match status" value="1"/>
</dbReference>
<evidence type="ECO:0000313" key="4">
    <source>
        <dbReference type="Proteomes" id="UP000036932"/>
    </source>
</evidence>
<dbReference type="SUPFAM" id="SSF55729">
    <property type="entry name" value="Acyl-CoA N-acyltransferases (Nat)"/>
    <property type="match status" value="1"/>
</dbReference>
<keyword evidence="4" id="KW-1185">Reference proteome</keyword>
<dbReference type="PANTHER" id="PTHR13947:SF37">
    <property type="entry name" value="LD18367P"/>
    <property type="match status" value="1"/>
</dbReference>
<dbReference type="PANTHER" id="PTHR13947">
    <property type="entry name" value="GNAT FAMILY N-ACETYLTRANSFERASE"/>
    <property type="match status" value="1"/>
</dbReference>
<name>A0A0M1P8J9_9BACL</name>
<evidence type="ECO:0000259" key="2">
    <source>
        <dbReference type="PROSITE" id="PS51186"/>
    </source>
</evidence>
<comment type="caution">
    <text evidence="3">The sequence shown here is derived from an EMBL/GenBank/DDBJ whole genome shotgun (WGS) entry which is preliminary data.</text>
</comment>
<dbReference type="InterPro" id="IPR050769">
    <property type="entry name" value="NAT_camello-type"/>
</dbReference>
<protein>
    <submittedName>
        <fullName evidence="3">GCN5 family acetyltransferase</fullName>
    </submittedName>
</protein>
<proteinExistence type="predicted"/>
<dbReference type="Gene3D" id="3.40.630.30">
    <property type="match status" value="1"/>
</dbReference>